<evidence type="ECO:0000313" key="2">
    <source>
        <dbReference type="Proteomes" id="UP000030481"/>
    </source>
</evidence>
<evidence type="ECO:0000313" key="1">
    <source>
        <dbReference type="EMBL" id="KGG10963.1"/>
    </source>
</evidence>
<gene>
    <name evidence="1" type="ORF">EV01_0002</name>
</gene>
<comment type="caution">
    <text evidence="1">The sequence shown here is derived from an EMBL/GenBank/DDBJ whole genome shotgun (WGS) entry which is preliminary data.</text>
</comment>
<reference evidence="2" key="1">
    <citation type="journal article" date="2014" name="Sci. Data">
        <title>Genomes of diverse isolates of the marine cyanobacterium Prochlorococcus.</title>
        <authorList>
            <person name="Biller S."/>
            <person name="Berube P."/>
            <person name="Thompson J."/>
            <person name="Kelly L."/>
            <person name="Roggensack S."/>
            <person name="Awad L."/>
            <person name="Roache-Johnson K."/>
            <person name="Ding H."/>
            <person name="Giovannoni S.J."/>
            <person name="Moore L.R."/>
            <person name="Chisholm S.W."/>
        </authorList>
    </citation>
    <scope>NUCLEOTIDE SEQUENCE [LARGE SCALE GENOMIC DNA]</scope>
</reference>
<protein>
    <submittedName>
        <fullName evidence="1">Uncharacterized protein</fullName>
    </submittedName>
</protein>
<sequence>MNNLLKYALAGSIGLGSFAIVISAPWTARNLKPLKNERMQESELFSIYTDKETGDMYGYIDGPRGETRFVKMDKNSENKVRQEKINEEKAIARAQAKGSSAPVVSVNKNDVRSGEIFSVDDQWKDFDINTRIKYRALEGEMLYRLAIKAPVKTINKGQSPDCRFSSEKEKELENLVANQDNSVRLRFKDADDFWIKDYIIPLGTELAGDKITTAIDGYYRDDCDKKNQLVFHGRIENLSLPGFSWVEDGKLLFKGVKLSKPEKNN</sequence>
<proteinExistence type="predicted"/>
<dbReference type="AlphaFoldDB" id="A0A0A2BA72"/>
<name>A0A0A2BA72_PROMR</name>
<organism evidence="1 2">
    <name type="scientific">Prochlorococcus marinus str. MIT 9401</name>
    <dbReference type="NCBI Taxonomy" id="167551"/>
    <lineage>
        <taxon>Bacteria</taxon>
        <taxon>Bacillati</taxon>
        <taxon>Cyanobacteriota</taxon>
        <taxon>Cyanophyceae</taxon>
        <taxon>Synechococcales</taxon>
        <taxon>Prochlorococcaceae</taxon>
        <taxon>Prochlorococcus</taxon>
    </lineage>
</organism>
<dbReference type="RefSeq" id="WP_032516654.1">
    <property type="nucleotide sequence ID" value="NZ_JNAR01000001.1"/>
</dbReference>
<accession>A0A0A2BA72</accession>
<dbReference type="Proteomes" id="UP000030481">
    <property type="component" value="Unassembled WGS sequence"/>
</dbReference>
<dbReference type="EMBL" id="JNAR01000001">
    <property type="protein sequence ID" value="KGG10963.1"/>
    <property type="molecule type" value="Genomic_DNA"/>
</dbReference>